<dbReference type="PANTHER" id="PTHR31157">
    <property type="entry name" value="SCP DOMAIN-CONTAINING PROTEIN"/>
    <property type="match status" value="1"/>
</dbReference>
<feature type="domain" description="SCP" evidence="2">
    <location>
        <begin position="139"/>
        <end position="248"/>
    </location>
</feature>
<dbReference type="Pfam" id="PF00188">
    <property type="entry name" value="CAP"/>
    <property type="match status" value="1"/>
</dbReference>
<comment type="caution">
    <text evidence="3">The sequence shown here is derived from an EMBL/GenBank/DDBJ whole genome shotgun (WGS) entry which is preliminary data.</text>
</comment>
<evidence type="ECO:0000256" key="1">
    <source>
        <dbReference type="SAM" id="MobiDB-lite"/>
    </source>
</evidence>
<sequence length="256" mass="29244">MDFEIPEEVNYLPKERIGFVPVHSGNRRPMKSNFANPTFVEDAPKSTTTETPSRTTPKATTLNRYGITSAKKTIPPRNTKDTTKSATNGTTRTRVVKVFPERGKMLSKIPEEKWKNVRPGPREDPNVVRTEAQEVEIFLKMTNDFRIKNKCSPLKFSKELSEIAREHNHDMMEGRTPVGHEGFSNRAAKVKGARGMSENCAMYVGPREHLQTLMENLINSKVHRENLLGNFNTIGITIEKNKENMWYVTQFFANFV</sequence>
<dbReference type="InterPro" id="IPR035940">
    <property type="entry name" value="CAP_sf"/>
</dbReference>
<feature type="compositionally biased region" description="Low complexity" evidence="1">
    <location>
        <begin position="45"/>
        <end position="61"/>
    </location>
</feature>
<name>A0A1J4J529_9EUKA</name>
<evidence type="ECO:0000313" key="3">
    <source>
        <dbReference type="EMBL" id="OHS93255.1"/>
    </source>
</evidence>
<dbReference type="CDD" id="cd05379">
    <property type="entry name" value="CAP_bacterial"/>
    <property type="match status" value="1"/>
</dbReference>
<dbReference type="SUPFAM" id="SSF55797">
    <property type="entry name" value="PR-1-like"/>
    <property type="match status" value="1"/>
</dbReference>
<dbReference type="PANTHER" id="PTHR31157:SF1">
    <property type="entry name" value="SCP DOMAIN-CONTAINING PROTEIN"/>
    <property type="match status" value="1"/>
</dbReference>
<proteinExistence type="predicted"/>
<accession>A0A1J4J529</accession>
<protein>
    <recommendedName>
        <fullName evidence="2">SCP domain-containing protein</fullName>
    </recommendedName>
</protein>
<keyword evidence="4" id="KW-1185">Reference proteome</keyword>
<feature type="region of interest" description="Disordered" evidence="1">
    <location>
        <begin position="28"/>
        <end position="90"/>
    </location>
</feature>
<dbReference type="RefSeq" id="XP_068346392.1">
    <property type="nucleotide sequence ID" value="XM_068513200.1"/>
</dbReference>
<dbReference type="GeneID" id="94847904"/>
<dbReference type="AlphaFoldDB" id="A0A1J4J529"/>
<dbReference type="Gene3D" id="3.40.33.10">
    <property type="entry name" value="CAP"/>
    <property type="match status" value="1"/>
</dbReference>
<dbReference type="OrthoDB" id="568194at2759"/>
<dbReference type="InterPro" id="IPR014044">
    <property type="entry name" value="CAP_dom"/>
</dbReference>
<dbReference type="Proteomes" id="UP000179807">
    <property type="component" value="Unassembled WGS sequence"/>
</dbReference>
<organism evidence="3 4">
    <name type="scientific">Tritrichomonas foetus</name>
    <dbReference type="NCBI Taxonomy" id="1144522"/>
    <lineage>
        <taxon>Eukaryota</taxon>
        <taxon>Metamonada</taxon>
        <taxon>Parabasalia</taxon>
        <taxon>Tritrichomonadida</taxon>
        <taxon>Tritrichomonadidae</taxon>
        <taxon>Tritrichomonas</taxon>
    </lineage>
</organism>
<dbReference type="VEuPathDB" id="TrichDB:TRFO_40429"/>
<reference evidence="3" key="1">
    <citation type="submission" date="2016-10" db="EMBL/GenBank/DDBJ databases">
        <authorList>
            <person name="Benchimol M."/>
            <person name="Almeida L.G."/>
            <person name="Vasconcelos A.T."/>
            <person name="Perreira-Neves A."/>
            <person name="Rosa I.A."/>
            <person name="Tasca T."/>
            <person name="Bogo M.R."/>
            <person name="de Souza W."/>
        </authorList>
    </citation>
    <scope>NUCLEOTIDE SEQUENCE [LARGE SCALE GENOMIC DNA]</scope>
    <source>
        <strain evidence="3">K</strain>
    </source>
</reference>
<dbReference type="EMBL" id="MLAK01001417">
    <property type="protein sequence ID" value="OHS93255.1"/>
    <property type="molecule type" value="Genomic_DNA"/>
</dbReference>
<evidence type="ECO:0000313" key="4">
    <source>
        <dbReference type="Proteomes" id="UP000179807"/>
    </source>
</evidence>
<gene>
    <name evidence="3" type="ORF">TRFO_40429</name>
</gene>
<evidence type="ECO:0000259" key="2">
    <source>
        <dbReference type="Pfam" id="PF00188"/>
    </source>
</evidence>